<gene>
    <name evidence="2" type="ORF">C1280_29495</name>
</gene>
<dbReference type="NCBIfam" id="TIGR02532">
    <property type="entry name" value="IV_pilin_GFxxxE"/>
    <property type="match status" value="1"/>
</dbReference>
<keyword evidence="1" id="KW-0812">Transmembrane</keyword>
<dbReference type="AlphaFoldDB" id="A0A2Z3H8I7"/>
<dbReference type="EMBL" id="CP025958">
    <property type="protein sequence ID" value="AWM40712.1"/>
    <property type="molecule type" value="Genomic_DNA"/>
</dbReference>
<dbReference type="RefSeq" id="WP_109571323.1">
    <property type="nucleotide sequence ID" value="NZ_CP025958.1"/>
</dbReference>
<feature type="transmembrane region" description="Helical" evidence="1">
    <location>
        <begin position="12"/>
        <end position="35"/>
    </location>
</feature>
<dbReference type="InterPro" id="IPR012902">
    <property type="entry name" value="N_methyl_site"/>
</dbReference>
<keyword evidence="1" id="KW-1133">Transmembrane helix</keyword>
<evidence type="ECO:0000313" key="3">
    <source>
        <dbReference type="Proteomes" id="UP000245802"/>
    </source>
</evidence>
<name>A0A2Z3H8I7_9BACT</name>
<reference evidence="2 3" key="1">
    <citation type="submission" date="2018-01" db="EMBL/GenBank/DDBJ databases">
        <title>G. obscuriglobus.</title>
        <authorList>
            <person name="Franke J."/>
            <person name="Blomberg W."/>
            <person name="Selmecki A."/>
        </authorList>
    </citation>
    <scope>NUCLEOTIDE SEQUENCE [LARGE SCALE GENOMIC DNA]</scope>
    <source>
        <strain evidence="2 3">DSM 5831</strain>
    </source>
</reference>
<dbReference type="KEGG" id="gog:C1280_29495"/>
<evidence type="ECO:0000256" key="1">
    <source>
        <dbReference type="SAM" id="Phobius"/>
    </source>
</evidence>
<evidence type="ECO:0008006" key="4">
    <source>
        <dbReference type="Google" id="ProtNLM"/>
    </source>
</evidence>
<sequence>MIRTQNTRRSGFTLVELLVGISIFLALAGLVLLLYPGARDQDRVRYAVSDITAQLRMAQSMAARDKAPRGIRFVLSNDATNDDKTDARWVTEMQYVEQPPPLIPTTTPLNFPRASNPNLGTAPELIENLAPRVRFDYGFVSSGMNAGAINGRRCFIENLKSEEADLIQPGCTIVMPTFNSWNKIALPSIPVPTTVKKTGPNAKNLYTVEAVLEVYPDAVMGGSTQAVVYNFAVYLLAVPLVGEPIIPLPKKICVDLNVSVPDRVNATTDLDVIFGPDGKLLGGSGGQLFLWVRDYTKPAVYTIIPPPPLLLPPPPPLG</sequence>
<dbReference type="Pfam" id="PF07963">
    <property type="entry name" value="N_methyl"/>
    <property type="match status" value="1"/>
</dbReference>
<keyword evidence="3" id="KW-1185">Reference proteome</keyword>
<proteinExistence type="predicted"/>
<organism evidence="2 3">
    <name type="scientific">Gemmata obscuriglobus</name>
    <dbReference type="NCBI Taxonomy" id="114"/>
    <lineage>
        <taxon>Bacteria</taxon>
        <taxon>Pseudomonadati</taxon>
        <taxon>Planctomycetota</taxon>
        <taxon>Planctomycetia</taxon>
        <taxon>Gemmatales</taxon>
        <taxon>Gemmataceae</taxon>
        <taxon>Gemmata</taxon>
    </lineage>
</organism>
<keyword evidence="1" id="KW-0472">Membrane</keyword>
<dbReference type="SUPFAM" id="SSF54523">
    <property type="entry name" value="Pili subunits"/>
    <property type="match status" value="1"/>
</dbReference>
<dbReference type="Proteomes" id="UP000245802">
    <property type="component" value="Chromosome"/>
</dbReference>
<dbReference type="InterPro" id="IPR045584">
    <property type="entry name" value="Pilin-like"/>
</dbReference>
<accession>A0A2Z3H8I7</accession>
<dbReference type="PROSITE" id="PS00409">
    <property type="entry name" value="PROKAR_NTER_METHYL"/>
    <property type="match status" value="1"/>
</dbReference>
<protein>
    <recommendedName>
        <fullName evidence="4">Prepilin-type N-terminal cleavage/methylation domain-containing protein</fullName>
    </recommendedName>
</protein>
<evidence type="ECO:0000313" key="2">
    <source>
        <dbReference type="EMBL" id="AWM40712.1"/>
    </source>
</evidence>